<evidence type="ECO:0000256" key="2">
    <source>
        <dbReference type="ARBA" id="ARBA00022759"/>
    </source>
</evidence>
<accession>A0A1I5RQ84</accession>
<keyword evidence="3" id="KW-0227">DNA damage</keyword>
<dbReference type="InterPro" id="IPR007569">
    <property type="entry name" value="DUF559"/>
</dbReference>
<keyword evidence="2 8" id="KW-0255">Endonuclease</keyword>
<reference evidence="8 9" key="1">
    <citation type="submission" date="2016-10" db="EMBL/GenBank/DDBJ databases">
        <authorList>
            <person name="de Groot N.N."/>
        </authorList>
    </citation>
    <scope>NUCLEOTIDE SEQUENCE [LARGE SCALE GENOMIC DNA]</scope>
    <source>
        <strain evidence="8 9">DSM 28286</strain>
    </source>
</reference>
<dbReference type="Proteomes" id="UP000199031">
    <property type="component" value="Unassembled WGS sequence"/>
</dbReference>
<sequence>MQMADYTQQTPIKVPRFEEDAGFYTTPVRSALMSKIKSKDTKPEILFRKKLWASGLRYRKYNKNLPGNPDIVIKKYKLVIFIDGEFWHGYKWNEKKGKIKANRGFWIPKIERNMQRDLENNTKIAALGYKVFRFWNNEIIKRPQTCLDMVFGYIHSLHI</sequence>
<keyword evidence="1" id="KW-0540">Nuclease</keyword>
<dbReference type="NCBIfam" id="TIGR00632">
    <property type="entry name" value="vsr"/>
    <property type="match status" value="1"/>
</dbReference>
<evidence type="ECO:0000256" key="3">
    <source>
        <dbReference type="ARBA" id="ARBA00022763"/>
    </source>
</evidence>
<evidence type="ECO:0000259" key="7">
    <source>
        <dbReference type="Pfam" id="PF04480"/>
    </source>
</evidence>
<dbReference type="Pfam" id="PF04480">
    <property type="entry name" value="DUF559"/>
    <property type="match status" value="1"/>
</dbReference>
<evidence type="ECO:0000256" key="1">
    <source>
        <dbReference type="ARBA" id="ARBA00022722"/>
    </source>
</evidence>
<gene>
    <name evidence="8" type="ORF">SAMN05444277_101364</name>
</gene>
<dbReference type="STRING" id="1465490.SAMN05444277_101364"/>
<evidence type="ECO:0000256" key="5">
    <source>
        <dbReference type="ARBA" id="ARBA00023204"/>
    </source>
</evidence>
<keyword evidence="5" id="KW-0234">DNA repair</keyword>
<keyword evidence="9" id="KW-1185">Reference proteome</keyword>
<comment type="similarity">
    <text evidence="6">Belongs to the Vsr family.</text>
</comment>
<dbReference type="GO" id="GO:0016787">
    <property type="term" value="F:hydrolase activity"/>
    <property type="evidence" value="ECO:0007669"/>
    <property type="project" value="UniProtKB-KW"/>
</dbReference>
<dbReference type="Gene3D" id="3.40.960.10">
    <property type="entry name" value="VSR Endonuclease"/>
    <property type="match status" value="1"/>
</dbReference>
<evidence type="ECO:0000313" key="9">
    <source>
        <dbReference type="Proteomes" id="UP000199031"/>
    </source>
</evidence>
<dbReference type="InterPro" id="IPR011335">
    <property type="entry name" value="Restrct_endonuc-II-like"/>
</dbReference>
<dbReference type="SUPFAM" id="SSF52980">
    <property type="entry name" value="Restriction endonuclease-like"/>
    <property type="match status" value="1"/>
</dbReference>
<proteinExistence type="inferred from homology"/>
<protein>
    <submittedName>
        <fullName evidence="8">T/G mismatch-specific endonuclease</fullName>
    </submittedName>
</protein>
<evidence type="ECO:0000256" key="4">
    <source>
        <dbReference type="ARBA" id="ARBA00022801"/>
    </source>
</evidence>
<keyword evidence="4" id="KW-0378">Hydrolase</keyword>
<feature type="domain" description="DUF559" evidence="7">
    <location>
        <begin position="113"/>
        <end position="151"/>
    </location>
</feature>
<evidence type="ECO:0000313" key="8">
    <source>
        <dbReference type="EMBL" id="SFP60678.1"/>
    </source>
</evidence>
<organism evidence="8 9">
    <name type="scientific">Parafilimonas terrae</name>
    <dbReference type="NCBI Taxonomy" id="1465490"/>
    <lineage>
        <taxon>Bacteria</taxon>
        <taxon>Pseudomonadati</taxon>
        <taxon>Bacteroidota</taxon>
        <taxon>Chitinophagia</taxon>
        <taxon>Chitinophagales</taxon>
        <taxon>Chitinophagaceae</taxon>
        <taxon>Parafilimonas</taxon>
    </lineage>
</organism>
<dbReference type="AlphaFoldDB" id="A0A1I5RQ84"/>
<dbReference type="Pfam" id="PF03852">
    <property type="entry name" value="Vsr"/>
    <property type="match status" value="1"/>
</dbReference>
<evidence type="ECO:0000256" key="6">
    <source>
        <dbReference type="ARBA" id="ARBA00029466"/>
    </source>
</evidence>
<dbReference type="InterPro" id="IPR004603">
    <property type="entry name" value="DNA_mismatch_endonuc_vsr"/>
</dbReference>
<dbReference type="EMBL" id="FOXQ01000001">
    <property type="protein sequence ID" value="SFP60678.1"/>
    <property type="molecule type" value="Genomic_DNA"/>
</dbReference>
<name>A0A1I5RQ84_9BACT</name>
<dbReference type="GO" id="GO:0004519">
    <property type="term" value="F:endonuclease activity"/>
    <property type="evidence" value="ECO:0007669"/>
    <property type="project" value="UniProtKB-KW"/>
</dbReference>
<dbReference type="CDD" id="cd00221">
    <property type="entry name" value="Vsr"/>
    <property type="match status" value="1"/>
</dbReference>
<dbReference type="GO" id="GO:0006298">
    <property type="term" value="P:mismatch repair"/>
    <property type="evidence" value="ECO:0007669"/>
    <property type="project" value="InterPro"/>
</dbReference>